<feature type="transmembrane region" description="Helical" evidence="1">
    <location>
        <begin position="44"/>
        <end position="61"/>
    </location>
</feature>
<gene>
    <name evidence="2" type="ORF">CLOSAC_22420</name>
</gene>
<keyword evidence="1" id="KW-1133">Transmembrane helix</keyword>
<dbReference type="Proteomes" id="UP000191154">
    <property type="component" value="Unassembled WGS sequence"/>
</dbReference>
<accession>A0A1S8N5W0</accession>
<reference evidence="2 3" key="1">
    <citation type="submission" date="2016-05" db="EMBL/GenBank/DDBJ databases">
        <title>Microbial solvent formation.</title>
        <authorList>
            <person name="Poehlein A."/>
            <person name="Montoya Solano J.D."/>
            <person name="Flitsch S."/>
            <person name="Krabben P."/>
            <person name="Duerre P."/>
            <person name="Daniel R."/>
        </authorList>
    </citation>
    <scope>NUCLEOTIDE SEQUENCE [LARGE SCALE GENOMIC DNA]</scope>
    <source>
        <strain evidence="2 3">L1-8</strain>
    </source>
</reference>
<keyword evidence="1" id="KW-0472">Membrane</keyword>
<evidence type="ECO:0000313" key="3">
    <source>
        <dbReference type="Proteomes" id="UP000191154"/>
    </source>
</evidence>
<protein>
    <submittedName>
        <fullName evidence="2">Uncharacterized protein</fullName>
    </submittedName>
</protein>
<evidence type="ECO:0000313" key="2">
    <source>
        <dbReference type="EMBL" id="OOM11815.1"/>
    </source>
</evidence>
<keyword evidence="1" id="KW-0812">Transmembrane</keyword>
<dbReference type="EMBL" id="LZYZ01000004">
    <property type="protein sequence ID" value="OOM11815.1"/>
    <property type="molecule type" value="Genomic_DNA"/>
</dbReference>
<name>A0A1S8N5W0_CLOSA</name>
<evidence type="ECO:0000256" key="1">
    <source>
        <dbReference type="SAM" id="Phobius"/>
    </source>
</evidence>
<comment type="caution">
    <text evidence="2">The sequence shown here is derived from an EMBL/GenBank/DDBJ whole genome shotgun (WGS) entry which is preliminary data.</text>
</comment>
<dbReference type="RefSeq" id="WP_077865500.1">
    <property type="nucleotide sequence ID" value="NZ_LZYZ01000004.1"/>
</dbReference>
<organism evidence="2 3">
    <name type="scientific">Clostridium saccharobutylicum</name>
    <dbReference type="NCBI Taxonomy" id="169679"/>
    <lineage>
        <taxon>Bacteria</taxon>
        <taxon>Bacillati</taxon>
        <taxon>Bacillota</taxon>
        <taxon>Clostridia</taxon>
        <taxon>Eubacteriales</taxon>
        <taxon>Clostridiaceae</taxon>
        <taxon>Clostridium</taxon>
    </lineage>
</organism>
<proteinExistence type="predicted"/>
<sequence>MLKLVTTNIILSKAIFVPILFIKTIGNENTYKLINYFSKEFRELVSIIAICILITILYIYFKKSVGFYKNINL</sequence>
<dbReference type="STRING" id="169679.CSACC_06930"/>
<dbReference type="AlphaFoldDB" id="A0A1S8N5W0"/>